<dbReference type="Proteomes" id="UP001151582">
    <property type="component" value="Unassembled WGS sequence"/>
</dbReference>
<evidence type="ECO:0000256" key="1">
    <source>
        <dbReference type="ARBA" id="ARBA00009528"/>
    </source>
</evidence>
<sequence>MTLPVLRLLNPSAIAADAAAKSSYTAFAVIFTDVANVTALVDQHPFLAPAVQAHNADPTVASEPRLVPSTNVAGGKLVLSPTGSLDDDTDDIRKYYNACRAAAQLATKAGARSVAFMFVDPPHGLAGYEQWFEVGVLGILAASYVTLVVREHQEKTGSLVGDNFQEVGLYVHDACDNSLLEKSLQTILAIEKGRRIHLDMGYGGPERMTPQRCAQYIQGAFANVNNIKMTVIDDTEVIHREYPLMHAVARCSIAVPRHRPCVVRLEYRSPDPSQLKEHFYLVGKGVTFDTGGADVKANGVMRGMSRDKLGATSVAGLMMTVASMAPTHCNVTAELAFVRNSIGADSYLCDEVIYSRAGKRVLVGNTDAEGRLIMTDLLCQCREQVIAQRARGSQLQYHLSTVATLTGHVIRAYGHYGAIVPNGPATKSHLAQRIHDAGRRWGDPFEISTMRSEDYAMVAPGSDREDACQSNDLASSATPRGHMFPAAFLIVSSGLKAHSNAAAPQDQINYTHLDIAGSAEEAGAQGFSLPSLSGNPVPSLAATILNL</sequence>
<evidence type="ECO:0000256" key="2">
    <source>
        <dbReference type="ARBA" id="ARBA00022438"/>
    </source>
</evidence>
<dbReference type="PANTHER" id="PTHR11963:SF48">
    <property type="entry name" value="DIPEPTIDASE B, ISOFORM A"/>
    <property type="match status" value="1"/>
</dbReference>
<dbReference type="GO" id="GO:0006508">
    <property type="term" value="P:proteolysis"/>
    <property type="evidence" value="ECO:0007669"/>
    <property type="project" value="UniProtKB-KW"/>
</dbReference>
<comment type="caution">
    <text evidence="6">The sequence shown here is derived from an EMBL/GenBank/DDBJ whole genome shotgun (WGS) entry which is preliminary data.</text>
</comment>
<evidence type="ECO:0000313" key="6">
    <source>
        <dbReference type="EMBL" id="KAJ1982290.1"/>
    </source>
</evidence>
<evidence type="ECO:0000256" key="3">
    <source>
        <dbReference type="ARBA" id="ARBA00022670"/>
    </source>
</evidence>
<dbReference type="AlphaFoldDB" id="A0A9W8B416"/>
<dbReference type="EMBL" id="JANBQB010000095">
    <property type="protein sequence ID" value="KAJ1982290.1"/>
    <property type="molecule type" value="Genomic_DNA"/>
</dbReference>
<accession>A0A9W8B416</accession>
<dbReference type="InterPro" id="IPR011356">
    <property type="entry name" value="Leucine_aapep/pepB"/>
</dbReference>
<feature type="domain" description="Cytosol aminopeptidase" evidence="5">
    <location>
        <begin position="365"/>
        <end position="372"/>
    </location>
</feature>
<dbReference type="Gene3D" id="3.40.630.10">
    <property type="entry name" value="Zn peptidases"/>
    <property type="match status" value="1"/>
</dbReference>
<evidence type="ECO:0000256" key="4">
    <source>
        <dbReference type="ARBA" id="ARBA00022801"/>
    </source>
</evidence>
<dbReference type="GO" id="GO:0070006">
    <property type="term" value="F:metalloaminopeptidase activity"/>
    <property type="evidence" value="ECO:0007669"/>
    <property type="project" value="InterPro"/>
</dbReference>
<name>A0A9W8B416_9FUNG</name>
<dbReference type="GO" id="GO:0005737">
    <property type="term" value="C:cytoplasm"/>
    <property type="evidence" value="ECO:0007669"/>
    <property type="project" value="InterPro"/>
</dbReference>
<keyword evidence="7" id="KW-1185">Reference proteome</keyword>
<evidence type="ECO:0000313" key="7">
    <source>
        <dbReference type="Proteomes" id="UP001151582"/>
    </source>
</evidence>
<keyword evidence="2" id="KW-0031">Aminopeptidase</keyword>
<keyword evidence="4" id="KW-0378">Hydrolase</keyword>
<dbReference type="GO" id="GO:0030145">
    <property type="term" value="F:manganese ion binding"/>
    <property type="evidence" value="ECO:0007669"/>
    <property type="project" value="InterPro"/>
</dbReference>
<dbReference type="OrthoDB" id="412814at2759"/>
<gene>
    <name evidence="6" type="ORF">H4R34_001765</name>
</gene>
<comment type="similarity">
    <text evidence="1">Belongs to the peptidase M17 family.</text>
</comment>
<proteinExistence type="inferred from homology"/>
<dbReference type="Pfam" id="PF00883">
    <property type="entry name" value="Peptidase_M17"/>
    <property type="match status" value="1"/>
</dbReference>
<keyword evidence="3" id="KW-0645">Protease</keyword>
<dbReference type="SUPFAM" id="SSF53187">
    <property type="entry name" value="Zn-dependent exopeptidases"/>
    <property type="match status" value="1"/>
</dbReference>
<dbReference type="PRINTS" id="PR00481">
    <property type="entry name" value="LAMNOPPTDASE"/>
</dbReference>
<organism evidence="6 7">
    <name type="scientific">Dimargaris verticillata</name>
    <dbReference type="NCBI Taxonomy" id="2761393"/>
    <lineage>
        <taxon>Eukaryota</taxon>
        <taxon>Fungi</taxon>
        <taxon>Fungi incertae sedis</taxon>
        <taxon>Zoopagomycota</taxon>
        <taxon>Kickxellomycotina</taxon>
        <taxon>Dimargaritomycetes</taxon>
        <taxon>Dimargaritales</taxon>
        <taxon>Dimargaritaceae</taxon>
        <taxon>Dimargaris</taxon>
    </lineage>
</organism>
<dbReference type="PROSITE" id="PS00631">
    <property type="entry name" value="CYTOSOL_AP"/>
    <property type="match status" value="1"/>
</dbReference>
<reference evidence="6" key="1">
    <citation type="submission" date="2022-07" db="EMBL/GenBank/DDBJ databases">
        <title>Phylogenomic reconstructions and comparative analyses of Kickxellomycotina fungi.</title>
        <authorList>
            <person name="Reynolds N.K."/>
            <person name="Stajich J.E."/>
            <person name="Barry K."/>
            <person name="Grigoriev I.V."/>
            <person name="Crous P."/>
            <person name="Smith M.E."/>
        </authorList>
    </citation>
    <scope>NUCLEOTIDE SEQUENCE</scope>
    <source>
        <strain evidence="6">RSA 567</strain>
    </source>
</reference>
<dbReference type="InterPro" id="IPR000819">
    <property type="entry name" value="Peptidase_M17_C"/>
</dbReference>
<dbReference type="PANTHER" id="PTHR11963">
    <property type="entry name" value="LEUCINE AMINOPEPTIDASE-RELATED"/>
    <property type="match status" value="1"/>
</dbReference>
<protein>
    <recommendedName>
        <fullName evidence="5">Cytosol aminopeptidase domain-containing protein</fullName>
    </recommendedName>
</protein>
<evidence type="ECO:0000259" key="5">
    <source>
        <dbReference type="PROSITE" id="PS00631"/>
    </source>
</evidence>